<dbReference type="SMART" id="SM00744">
    <property type="entry name" value="RINGv"/>
    <property type="match status" value="1"/>
</dbReference>
<reference evidence="16 17" key="1">
    <citation type="submission" date="2018-06" db="EMBL/GenBank/DDBJ databases">
        <title>A transcriptomic atlas of mushroom development highlights an independent origin of complex multicellularity.</title>
        <authorList>
            <consortium name="DOE Joint Genome Institute"/>
            <person name="Krizsan K."/>
            <person name="Almasi E."/>
            <person name="Merenyi Z."/>
            <person name="Sahu N."/>
            <person name="Viragh M."/>
            <person name="Koszo T."/>
            <person name="Mondo S."/>
            <person name="Kiss B."/>
            <person name="Balint B."/>
            <person name="Kues U."/>
            <person name="Barry K."/>
            <person name="Hegedus J.C."/>
            <person name="Henrissat B."/>
            <person name="Johnson J."/>
            <person name="Lipzen A."/>
            <person name="Ohm R."/>
            <person name="Nagy I."/>
            <person name="Pangilinan J."/>
            <person name="Yan J."/>
            <person name="Xiong Y."/>
            <person name="Grigoriev I.V."/>
            <person name="Hibbett D.S."/>
            <person name="Nagy L.G."/>
        </authorList>
    </citation>
    <scope>NUCLEOTIDE SEQUENCE [LARGE SCALE GENOMIC DNA]</scope>
    <source>
        <strain evidence="16 17">SZMC22713</strain>
    </source>
</reference>
<dbReference type="PANTHER" id="PTHR13145">
    <property type="entry name" value="SSM4 PROTEIN"/>
    <property type="match status" value="1"/>
</dbReference>
<keyword evidence="11 14" id="KW-1133">Transmembrane helix</keyword>
<keyword evidence="7" id="KW-0479">Metal-binding</keyword>
<feature type="compositionally biased region" description="Basic residues" evidence="13">
    <location>
        <begin position="338"/>
        <end position="347"/>
    </location>
</feature>
<dbReference type="GO" id="GO:0036503">
    <property type="term" value="P:ERAD pathway"/>
    <property type="evidence" value="ECO:0007669"/>
    <property type="project" value="TreeGrafter"/>
</dbReference>
<feature type="compositionally biased region" description="Acidic residues" evidence="13">
    <location>
        <begin position="653"/>
        <end position="663"/>
    </location>
</feature>
<dbReference type="InterPro" id="IPR013083">
    <property type="entry name" value="Znf_RING/FYVE/PHD"/>
</dbReference>
<dbReference type="OrthoDB" id="264354at2759"/>
<feature type="compositionally biased region" description="Basic and acidic residues" evidence="13">
    <location>
        <begin position="327"/>
        <end position="337"/>
    </location>
</feature>
<dbReference type="EMBL" id="ML170168">
    <property type="protein sequence ID" value="TDL24001.1"/>
    <property type="molecule type" value="Genomic_DNA"/>
</dbReference>
<keyword evidence="12 14" id="KW-0472">Membrane</keyword>
<feature type="transmembrane region" description="Helical" evidence="14">
    <location>
        <begin position="1025"/>
        <end position="1050"/>
    </location>
</feature>
<feature type="transmembrane region" description="Helical" evidence="14">
    <location>
        <begin position="967"/>
        <end position="987"/>
    </location>
</feature>
<comment type="catalytic activity">
    <reaction evidence="1">
        <text>S-ubiquitinyl-[E2 ubiquitin-conjugating enzyme]-L-cysteine + [acceptor protein]-L-lysine = [E2 ubiquitin-conjugating enzyme]-L-cysteine + N(6)-ubiquitinyl-[acceptor protein]-L-lysine.</text>
        <dbReference type="EC" id="2.3.2.27"/>
    </reaction>
</comment>
<evidence type="ECO:0000256" key="9">
    <source>
        <dbReference type="ARBA" id="ARBA00022786"/>
    </source>
</evidence>
<evidence type="ECO:0000313" key="17">
    <source>
        <dbReference type="Proteomes" id="UP000294933"/>
    </source>
</evidence>
<dbReference type="EC" id="2.3.2.27" evidence="4"/>
<feature type="compositionally biased region" description="Acidic residues" evidence="13">
    <location>
        <begin position="583"/>
        <end position="600"/>
    </location>
</feature>
<evidence type="ECO:0000256" key="3">
    <source>
        <dbReference type="ARBA" id="ARBA00004906"/>
    </source>
</evidence>
<feature type="transmembrane region" description="Helical" evidence="14">
    <location>
        <begin position="1438"/>
        <end position="1457"/>
    </location>
</feature>
<feature type="compositionally biased region" description="Low complexity" evidence="13">
    <location>
        <begin position="465"/>
        <end position="487"/>
    </location>
</feature>
<feature type="compositionally biased region" description="Low complexity" evidence="13">
    <location>
        <begin position="638"/>
        <end position="652"/>
    </location>
</feature>
<feature type="domain" description="RING-CH-type" evidence="15">
    <location>
        <begin position="1"/>
        <end position="61"/>
    </location>
</feature>
<feature type="region of interest" description="Disordered" evidence="13">
    <location>
        <begin position="227"/>
        <end position="249"/>
    </location>
</feature>
<dbReference type="InterPro" id="IPR056521">
    <property type="entry name" value="MARCHF6-like_C"/>
</dbReference>
<evidence type="ECO:0000256" key="6">
    <source>
        <dbReference type="ARBA" id="ARBA00022692"/>
    </source>
</evidence>
<evidence type="ECO:0000256" key="5">
    <source>
        <dbReference type="ARBA" id="ARBA00022679"/>
    </source>
</evidence>
<evidence type="ECO:0000256" key="12">
    <source>
        <dbReference type="ARBA" id="ARBA00023136"/>
    </source>
</evidence>
<gene>
    <name evidence="16" type="ORF">BD410DRAFT_786709</name>
</gene>
<evidence type="ECO:0000256" key="14">
    <source>
        <dbReference type="SAM" id="Phobius"/>
    </source>
</evidence>
<feature type="transmembrane region" description="Helical" evidence="14">
    <location>
        <begin position="1313"/>
        <end position="1338"/>
    </location>
</feature>
<evidence type="ECO:0000256" key="10">
    <source>
        <dbReference type="ARBA" id="ARBA00022833"/>
    </source>
</evidence>
<feature type="transmembrane region" description="Helical" evidence="14">
    <location>
        <begin position="873"/>
        <end position="894"/>
    </location>
</feature>
<feature type="transmembrane region" description="Helical" evidence="14">
    <location>
        <begin position="760"/>
        <end position="776"/>
    </location>
</feature>
<dbReference type="PANTHER" id="PTHR13145:SF0">
    <property type="entry name" value="E3 UBIQUITIN-PROTEIN LIGASE MARCHF6"/>
    <property type="match status" value="1"/>
</dbReference>
<feature type="transmembrane region" description="Helical" evidence="14">
    <location>
        <begin position="1218"/>
        <end position="1239"/>
    </location>
</feature>
<dbReference type="SUPFAM" id="SSF57850">
    <property type="entry name" value="RING/U-box"/>
    <property type="match status" value="1"/>
</dbReference>
<keyword evidence="17" id="KW-1185">Reference proteome</keyword>
<dbReference type="Pfam" id="PF12906">
    <property type="entry name" value="RINGv"/>
    <property type="match status" value="1"/>
</dbReference>
<feature type="transmembrane region" description="Helical" evidence="14">
    <location>
        <begin position="1397"/>
        <end position="1418"/>
    </location>
</feature>
<keyword evidence="6 14" id="KW-0812">Transmembrane</keyword>
<dbReference type="GO" id="GO:0061630">
    <property type="term" value="F:ubiquitin protein ligase activity"/>
    <property type="evidence" value="ECO:0007669"/>
    <property type="project" value="UniProtKB-EC"/>
</dbReference>
<keyword evidence="9" id="KW-0833">Ubl conjugation pathway</keyword>
<feature type="region of interest" description="Disordered" evidence="13">
    <location>
        <begin position="309"/>
        <end position="523"/>
    </location>
</feature>
<feature type="transmembrane region" description="Helical" evidence="14">
    <location>
        <begin position="183"/>
        <end position="203"/>
    </location>
</feature>
<organism evidence="16 17">
    <name type="scientific">Rickenella mellea</name>
    <dbReference type="NCBI Taxonomy" id="50990"/>
    <lineage>
        <taxon>Eukaryota</taxon>
        <taxon>Fungi</taxon>
        <taxon>Dikarya</taxon>
        <taxon>Basidiomycota</taxon>
        <taxon>Agaricomycotina</taxon>
        <taxon>Agaricomycetes</taxon>
        <taxon>Hymenochaetales</taxon>
        <taxon>Rickenellaceae</taxon>
        <taxon>Rickenella</taxon>
    </lineage>
</organism>
<evidence type="ECO:0000259" key="15">
    <source>
        <dbReference type="PROSITE" id="PS51292"/>
    </source>
</evidence>
<feature type="compositionally biased region" description="Gly residues" evidence="13">
    <location>
        <begin position="1503"/>
        <end position="1517"/>
    </location>
</feature>
<dbReference type="PROSITE" id="PS51292">
    <property type="entry name" value="ZF_RING_CH"/>
    <property type="match status" value="1"/>
</dbReference>
<dbReference type="CDD" id="cd16702">
    <property type="entry name" value="RING_CH-C4HC3_MARCH6"/>
    <property type="match status" value="1"/>
</dbReference>
<evidence type="ECO:0000256" key="2">
    <source>
        <dbReference type="ARBA" id="ARBA00004141"/>
    </source>
</evidence>
<dbReference type="STRING" id="50990.A0A4Y7Q9N3"/>
<feature type="transmembrane region" description="Helical" evidence="14">
    <location>
        <begin position="685"/>
        <end position="706"/>
    </location>
</feature>
<comment type="pathway">
    <text evidence="3">Protein modification; protein ubiquitination.</text>
</comment>
<feature type="compositionally biased region" description="Basic and acidic residues" evidence="13">
    <location>
        <begin position="1488"/>
        <end position="1497"/>
    </location>
</feature>
<keyword evidence="10" id="KW-0862">Zinc</keyword>
<evidence type="ECO:0000256" key="11">
    <source>
        <dbReference type="ARBA" id="ARBA00022989"/>
    </source>
</evidence>
<evidence type="ECO:0000256" key="13">
    <source>
        <dbReference type="SAM" id="MobiDB-lite"/>
    </source>
</evidence>
<evidence type="ECO:0000313" key="16">
    <source>
        <dbReference type="EMBL" id="TDL24001.1"/>
    </source>
</evidence>
<sequence>MHEEVDTCRICSAPAEPDQPLYHPCKCSGTIRYIHQDCLTTWLAHSRKKSCDVCKHQYSFTKVYSQNMPKQLPLILFLRRLVQQIFWTFLLGLRGIMVAIIWLAILPYVTVWTWRFYFVLGDHLAWWINDRPRPTPSASSVLPPLWANVTTMTGSNNTSPQAKMTVFDLAISYPVWRALTSDIFTGQIIASFIVLAFLGIFLLREWIVQNARPGVFEDNEALRAEEFEPHVEPEQPQPDPHPVAEPGEDEVPALPAVSFRQTAEEPQASVLNAQLDLEEDFARKNDMWTPKSDEDERFHELHLAKRMKVVRGKNRTHPTLDSIEWSGGKDDHPDSLRNRRRRRFVKDRRHDRDETSQKVLNNRHSRVGSTSSHKGKARANSHTQLDAHTDGTESANSTPLGGVGPAADSFKFTFEFKSPPSPRATQNGVEEHTREPFCFAPPENGPSFNFTTPSALPYPLTSAELPRASTRSLSPSPSSSTSSLSPLRRPPLPVSVATPLTDRPFPDSHPILPGVPTRNIDGNETVPLSPGLATYRAPEELESTPGAATGPGYFDEPEQADDTTLHDVDATMEEYDHYFGDFRDEEDDGDTDVAVVDEDNPPALILDSEDDDDWDGPPIIEADQPPNAAPQARREMQDAQAQAGEEQAPPQDGNEDPDGADDEIDGALEEAIGMRGPVTGVFQNAALMIFALDMTLGLCVFLPFLIGKTSALLSLEPQRIGQIIHFPIRAMRLVTDPVVDLVFLLLRISLLPIVLRTTRILSWIFAFATSTLGFVSEQNSSTSFSRLSTNITIKPFELAQAQWDRVVNIMRSNSALSSESRAFAPLWLLDHPFFVLHAEQFFAKIGKHVRVSSEGLKIAWIDLAMGDAPVNRVFAVALGYTVVGMAVGLYLNVLNVGSVQSAGRAVRNAIRQQLIVVKVATFIVIELVLFPLGCGIMLDLCTLRVFPDTTIRLRLAFAMHAPATTTFYHWMIGTMFMYQFAILLAGCRSIMRPGSMWFIKDPQDQNFHPIRDILERPTIVQLRKLAVSAVMYSVVVACGMGSIVAFLRIWGKTLMPLRWEMREPLSEVPIDLLFLHLVLPATLRHFEPRNIIQTVTTQYWKWVARHLRLTSYMFGGRHAAEERPTQFRWTALFGNDKAIVDDRNVQFDGTLRRVPATDNIALPKDMRATIIVDESGEPVDQAGRDLMQAQDEEAEKAKRNVKDDYQVVYMPPNFRRRIILFIVLLWLVGSSICVAGVALPIHLGRAVFALFMPRQVHDGYSFVVGFYAFWGCFVIGKTLDRLDKRRQRTIADGPRADWFLFLAKRGLLWFGQVSWTVFWMGLVIPTLIAMVMDVYLVIPVRLMLDPATVLRVHVFESWAVGLLYAKMAVGTGRYRQPTAIDTALNQIKRNGWRRPDAATATLDIIVPVTFGLLGMLLFPPAVLWTIGQFLPLPPNNMYLFMYVYPGIFTAAAIARLCQALVNVCASWAQSIRDSEFLVEMRLRNLEPETRGDQKHVESTAQGSAGGGEGMEGVGGAEGAERLEDVEDIDNIAVAQ</sequence>
<dbReference type="GO" id="GO:0005789">
    <property type="term" value="C:endoplasmic reticulum membrane"/>
    <property type="evidence" value="ECO:0007669"/>
    <property type="project" value="TreeGrafter"/>
</dbReference>
<evidence type="ECO:0000256" key="1">
    <source>
        <dbReference type="ARBA" id="ARBA00000900"/>
    </source>
</evidence>
<dbReference type="Gene3D" id="3.30.40.10">
    <property type="entry name" value="Zinc/RING finger domain, C3HC4 (zinc finger)"/>
    <property type="match status" value="1"/>
</dbReference>
<feature type="transmembrane region" description="Helical" evidence="14">
    <location>
        <begin position="726"/>
        <end position="748"/>
    </location>
</feature>
<feature type="transmembrane region" description="Helical" evidence="14">
    <location>
        <begin position="1259"/>
        <end position="1279"/>
    </location>
</feature>
<dbReference type="Pfam" id="PF23113">
    <property type="entry name" value="MARCHF6_C"/>
    <property type="match status" value="1"/>
</dbReference>
<evidence type="ECO:0000256" key="7">
    <source>
        <dbReference type="ARBA" id="ARBA00022723"/>
    </source>
</evidence>
<feature type="transmembrane region" description="Helical" evidence="14">
    <location>
        <begin position="85"/>
        <end position="109"/>
    </location>
</feature>
<dbReference type="VEuPathDB" id="FungiDB:BD410DRAFT_786709"/>
<accession>A0A4Y7Q9N3</accession>
<keyword evidence="5" id="KW-0808">Transferase</keyword>
<feature type="region of interest" description="Disordered" evidence="13">
    <location>
        <begin position="1488"/>
        <end position="1535"/>
    </location>
</feature>
<dbReference type="InterPro" id="IPR011016">
    <property type="entry name" value="Znf_RING-CH"/>
</dbReference>
<proteinExistence type="predicted"/>
<comment type="subcellular location">
    <subcellularLocation>
        <location evidence="2">Membrane</location>
        <topology evidence="2">Multi-pass membrane protein</topology>
    </subcellularLocation>
</comment>
<name>A0A4Y7Q9N3_9AGAM</name>
<dbReference type="FunFam" id="3.30.40.10:FF:000287">
    <property type="entry name" value="RING finger membrane protein"/>
    <property type="match status" value="1"/>
</dbReference>
<dbReference type="GO" id="GO:0008270">
    <property type="term" value="F:zinc ion binding"/>
    <property type="evidence" value="ECO:0007669"/>
    <property type="project" value="UniProtKB-KW"/>
</dbReference>
<feature type="region of interest" description="Disordered" evidence="13">
    <location>
        <begin position="581"/>
        <end position="663"/>
    </location>
</feature>
<dbReference type="Proteomes" id="UP000294933">
    <property type="component" value="Unassembled WGS sequence"/>
</dbReference>
<protein>
    <recommendedName>
        <fullName evidence="4">RING-type E3 ubiquitin transferase</fullName>
        <ecNumber evidence="4">2.3.2.27</ecNumber>
    </recommendedName>
</protein>
<feature type="transmembrane region" description="Helical" evidence="14">
    <location>
        <begin position="915"/>
        <end position="938"/>
    </location>
</feature>
<keyword evidence="8" id="KW-0863">Zinc-finger</keyword>
<evidence type="ECO:0000256" key="8">
    <source>
        <dbReference type="ARBA" id="ARBA00022771"/>
    </source>
</evidence>
<evidence type="ECO:0000256" key="4">
    <source>
        <dbReference type="ARBA" id="ARBA00012483"/>
    </source>
</evidence>